<dbReference type="Proteomes" id="UP001141552">
    <property type="component" value="Unassembled WGS sequence"/>
</dbReference>
<proteinExistence type="predicted"/>
<evidence type="ECO:0000313" key="2">
    <source>
        <dbReference type="EMBL" id="KAJ4846358.1"/>
    </source>
</evidence>
<keyword evidence="3" id="KW-1185">Reference proteome</keyword>
<evidence type="ECO:0000313" key="3">
    <source>
        <dbReference type="Proteomes" id="UP001141552"/>
    </source>
</evidence>
<reference evidence="2" key="1">
    <citation type="submission" date="2022-02" db="EMBL/GenBank/DDBJ databases">
        <authorList>
            <person name="Henning P.M."/>
            <person name="McCubbin A.G."/>
            <person name="Shore J.S."/>
        </authorList>
    </citation>
    <scope>NUCLEOTIDE SEQUENCE</scope>
    <source>
        <strain evidence="2">F60SS</strain>
        <tissue evidence="2">Leaves</tissue>
    </source>
</reference>
<keyword evidence="1" id="KW-0732">Signal</keyword>
<protein>
    <submittedName>
        <fullName evidence="2">Uncharacterized protein</fullName>
    </submittedName>
</protein>
<accession>A0A9Q0JLP2</accession>
<sequence length="97" mass="10417">MVVVLVVAANLAHSAVGIREINNNPAGFSDGSDDHQVSDITNSLKNNPLYDIMPRGGRLPHDQRLSCSKSGKRCGAPSECCSGRCARASYTYYKICS</sequence>
<comment type="caution">
    <text evidence="2">The sequence shown here is derived from an EMBL/GenBank/DDBJ whole genome shotgun (WGS) entry which is preliminary data.</text>
</comment>
<dbReference type="AlphaFoldDB" id="A0A9Q0JLP2"/>
<organism evidence="2 3">
    <name type="scientific">Turnera subulata</name>
    <dbReference type="NCBI Taxonomy" id="218843"/>
    <lineage>
        <taxon>Eukaryota</taxon>
        <taxon>Viridiplantae</taxon>
        <taxon>Streptophyta</taxon>
        <taxon>Embryophyta</taxon>
        <taxon>Tracheophyta</taxon>
        <taxon>Spermatophyta</taxon>
        <taxon>Magnoliopsida</taxon>
        <taxon>eudicotyledons</taxon>
        <taxon>Gunneridae</taxon>
        <taxon>Pentapetalae</taxon>
        <taxon>rosids</taxon>
        <taxon>fabids</taxon>
        <taxon>Malpighiales</taxon>
        <taxon>Passifloraceae</taxon>
        <taxon>Turnera</taxon>
    </lineage>
</organism>
<name>A0A9Q0JLP2_9ROSI</name>
<feature type="chain" id="PRO_5040362812" evidence="1">
    <location>
        <begin position="18"/>
        <end position="97"/>
    </location>
</feature>
<gene>
    <name evidence="2" type="ORF">Tsubulata_049889</name>
</gene>
<feature type="signal peptide" evidence="1">
    <location>
        <begin position="1"/>
        <end position="17"/>
    </location>
</feature>
<reference evidence="2" key="2">
    <citation type="journal article" date="2023" name="Plants (Basel)">
        <title>Annotation of the Turnera subulata (Passifloraceae) Draft Genome Reveals the S-Locus Evolved after the Divergence of Turneroideae from Passifloroideae in a Stepwise Manner.</title>
        <authorList>
            <person name="Henning P.M."/>
            <person name="Roalson E.H."/>
            <person name="Mir W."/>
            <person name="McCubbin A.G."/>
            <person name="Shore J.S."/>
        </authorList>
    </citation>
    <scope>NUCLEOTIDE SEQUENCE</scope>
    <source>
        <strain evidence="2">F60SS</strain>
    </source>
</reference>
<evidence type="ECO:0000256" key="1">
    <source>
        <dbReference type="SAM" id="SignalP"/>
    </source>
</evidence>
<dbReference type="EMBL" id="JAKUCV010001440">
    <property type="protein sequence ID" value="KAJ4846358.1"/>
    <property type="molecule type" value="Genomic_DNA"/>
</dbReference>